<dbReference type="PANTHER" id="PTHR43698:SF1">
    <property type="entry name" value="BLL4564 PROTEIN"/>
    <property type="match status" value="1"/>
</dbReference>
<comment type="caution">
    <text evidence="3">The sequence shown here is derived from an EMBL/GenBank/DDBJ whole genome shotgun (WGS) entry which is preliminary data.</text>
</comment>
<dbReference type="Pfam" id="PF07883">
    <property type="entry name" value="Cupin_2"/>
    <property type="match status" value="1"/>
</dbReference>
<dbReference type="InterPro" id="IPR011051">
    <property type="entry name" value="RmlC_Cupin_sf"/>
</dbReference>
<feature type="chain" id="PRO_5030132287" evidence="1">
    <location>
        <begin position="20"/>
        <end position="166"/>
    </location>
</feature>
<evidence type="ECO:0000256" key="1">
    <source>
        <dbReference type="SAM" id="SignalP"/>
    </source>
</evidence>
<dbReference type="EMBL" id="AACABH010000010">
    <property type="protein sequence ID" value="EAJ7104507.1"/>
    <property type="molecule type" value="Genomic_DNA"/>
</dbReference>
<dbReference type="PANTHER" id="PTHR43698">
    <property type="entry name" value="RIBD C-TERMINAL DOMAIN CONTAINING PROTEIN"/>
    <property type="match status" value="1"/>
</dbReference>
<gene>
    <name evidence="3" type="ORF">YZ54_03215</name>
</gene>
<dbReference type="AlphaFoldDB" id="A0A5L4PJ61"/>
<feature type="signal peptide" evidence="1">
    <location>
        <begin position="1"/>
        <end position="19"/>
    </location>
</feature>
<organism evidence="3">
    <name type="scientific">Campylobacter upsaliensis</name>
    <dbReference type="NCBI Taxonomy" id="28080"/>
    <lineage>
        <taxon>Bacteria</taxon>
        <taxon>Pseudomonadati</taxon>
        <taxon>Campylobacterota</taxon>
        <taxon>Epsilonproteobacteria</taxon>
        <taxon>Campylobacterales</taxon>
        <taxon>Campylobacteraceae</taxon>
        <taxon>Campylobacter</taxon>
    </lineage>
</organism>
<dbReference type="InterPro" id="IPR013096">
    <property type="entry name" value="Cupin_2"/>
</dbReference>
<dbReference type="SUPFAM" id="SSF51182">
    <property type="entry name" value="RmlC-like cupins"/>
    <property type="match status" value="1"/>
</dbReference>
<accession>A0A5L4PJ61</accession>
<dbReference type="InterPro" id="IPR014710">
    <property type="entry name" value="RmlC-like_jellyroll"/>
</dbReference>
<evidence type="ECO:0000259" key="2">
    <source>
        <dbReference type="Pfam" id="PF07883"/>
    </source>
</evidence>
<sequence>MRIGKIVFTSMLAICFAQGADLAQELIKEAKEMKGDSRIFSGEVRVTMLFEKNAWRNFSGARVHFSPKARSAWHTHPAGQTLIVTQGVIYTGTKDGIIHKAEAGESIACPPNVDHWHGAGLESSGTHIALMQYSKDSNVVWGDKLSDEEYLQAIKQAEKRKRLCRI</sequence>
<evidence type="ECO:0000313" key="3">
    <source>
        <dbReference type="EMBL" id="EAJ7104507.1"/>
    </source>
</evidence>
<dbReference type="CDD" id="cd02233">
    <property type="entry name" value="cupin_HNL-like"/>
    <property type="match status" value="1"/>
</dbReference>
<feature type="domain" description="Cupin type-2" evidence="2">
    <location>
        <begin position="62"/>
        <end position="118"/>
    </location>
</feature>
<dbReference type="InterPro" id="IPR047263">
    <property type="entry name" value="HNL-like_cupin"/>
</dbReference>
<reference evidence="3" key="1">
    <citation type="submission" date="2018-05" db="EMBL/GenBank/DDBJ databases">
        <authorList>
            <consortium name="PulseNet: The National Subtyping Network for Foodborne Disease Surveillance"/>
            <person name="Tarr C.L."/>
            <person name="Trees E."/>
            <person name="Katz L.S."/>
            <person name="Carleton-Romer H.A."/>
            <person name="Stroika S."/>
            <person name="Kucerova Z."/>
            <person name="Roache K.F."/>
            <person name="Sabol A.L."/>
            <person name="Besser J."/>
            <person name="Gerner-Smidt P."/>
        </authorList>
    </citation>
    <scope>NUCLEOTIDE SEQUENCE</scope>
    <source>
        <strain evidence="3">D2813</strain>
    </source>
</reference>
<protein>
    <submittedName>
        <fullName evidence="3">Cupin domain-containing protein</fullName>
    </submittedName>
</protein>
<keyword evidence="1" id="KW-0732">Signal</keyword>
<proteinExistence type="predicted"/>
<name>A0A5L4PJ61_CAMUP</name>
<dbReference type="Gene3D" id="2.60.120.10">
    <property type="entry name" value="Jelly Rolls"/>
    <property type="match status" value="1"/>
</dbReference>